<organism evidence="1">
    <name type="scientific">marine sediment metagenome</name>
    <dbReference type="NCBI Taxonomy" id="412755"/>
    <lineage>
        <taxon>unclassified sequences</taxon>
        <taxon>metagenomes</taxon>
        <taxon>ecological metagenomes</taxon>
    </lineage>
</organism>
<dbReference type="EMBL" id="LAZR01003363">
    <property type="protein sequence ID" value="KKN19146.1"/>
    <property type="molecule type" value="Genomic_DNA"/>
</dbReference>
<protein>
    <submittedName>
        <fullName evidence="1">Uncharacterized protein</fullName>
    </submittedName>
</protein>
<reference evidence="1" key="1">
    <citation type="journal article" date="2015" name="Nature">
        <title>Complex archaea that bridge the gap between prokaryotes and eukaryotes.</title>
        <authorList>
            <person name="Spang A."/>
            <person name="Saw J.H."/>
            <person name="Jorgensen S.L."/>
            <person name="Zaremba-Niedzwiedzka K."/>
            <person name="Martijn J."/>
            <person name="Lind A.E."/>
            <person name="van Eijk R."/>
            <person name="Schleper C."/>
            <person name="Guy L."/>
            <person name="Ettema T.J."/>
        </authorList>
    </citation>
    <scope>NUCLEOTIDE SEQUENCE</scope>
</reference>
<gene>
    <name evidence="1" type="ORF">LCGC14_0948690</name>
</gene>
<name>A0A0F9R1F5_9ZZZZ</name>
<evidence type="ECO:0000313" key="1">
    <source>
        <dbReference type="EMBL" id="KKN19146.1"/>
    </source>
</evidence>
<sequence>MRALAVYGVILTLAAFLLGWWTTQPAQTYGGSEWNNDG</sequence>
<dbReference type="AlphaFoldDB" id="A0A0F9R1F5"/>
<proteinExistence type="predicted"/>
<accession>A0A0F9R1F5</accession>
<comment type="caution">
    <text evidence="1">The sequence shown here is derived from an EMBL/GenBank/DDBJ whole genome shotgun (WGS) entry which is preliminary data.</text>
</comment>